<evidence type="ECO:0000256" key="1">
    <source>
        <dbReference type="RuleBase" id="RU000487"/>
    </source>
</evidence>
<sequence>MLAGKPLGEIFHKPQLYFEAKVGIKRTTLESISKGEMDDNMDVDERKPMRLRPSSYLVGQQLEDAIQAGEDLEISYPWKFGRIRDWVGAEALWKHALKQLLGNPRAATALVLVTVPHGLSKDENERITQIFFERFNVPVFALVERPVLGLYASGSVTGLFIDVGHDSTDIVPVLDTIPQYTAATQWKFGLRELSIYLAGLLKNDTHLLGHEKLSGLSEDERFDALVEISQELFKHPESLSLLPEEEEKDKKKKGEEFDIAAALVNGQEKNLIDEKNAKENNAAAAQGRFQLEWRGSTISIGKIRQRFWEPLFNIDLLKGLKGIEEEQTLVGLPEAILSTVEQCEIETRSQIYNGLVLAGPLAGAKGFTQLLAPHIGPYLSKGENNELQPSASILKVLRVPDYFADFKGRDDLNTFLGAGIVAKITSADHSSFAITKADYNTRGPTVITVAPYLV</sequence>
<evidence type="ECO:0000313" key="3">
    <source>
        <dbReference type="EMBL" id="TIC69909.1"/>
    </source>
</evidence>
<evidence type="ECO:0000313" key="5">
    <source>
        <dbReference type="Proteomes" id="UP000309601"/>
    </source>
</evidence>
<evidence type="ECO:0000313" key="4">
    <source>
        <dbReference type="Proteomes" id="UP000307169"/>
    </source>
</evidence>
<dbReference type="InterPro" id="IPR004000">
    <property type="entry name" value="Actin"/>
</dbReference>
<protein>
    <submittedName>
        <fullName evidence="2">Actin-like ATPase domain-containing protein</fullName>
    </submittedName>
</protein>
<name>A0A4T0P3R4_9BASI</name>
<dbReference type="PRINTS" id="PR00190">
    <property type="entry name" value="ACTIN"/>
</dbReference>
<dbReference type="SUPFAM" id="SSF53067">
    <property type="entry name" value="Actin-like ATPase domain"/>
    <property type="match status" value="2"/>
</dbReference>
<gene>
    <name evidence="3" type="ORF">E3Q02_00804</name>
    <name evidence="2" type="ORF">E3Q17_00240</name>
</gene>
<proteinExistence type="inferred from homology"/>
<comment type="caution">
    <text evidence="2">The sequence shown here is derived from an EMBL/GenBank/DDBJ whole genome shotgun (WGS) entry which is preliminary data.</text>
</comment>
<dbReference type="SMART" id="SM00268">
    <property type="entry name" value="ACTIN"/>
    <property type="match status" value="1"/>
</dbReference>
<evidence type="ECO:0000313" key="2">
    <source>
        <dbReference type="EMBL" id="TIC04756.1"/>
    </source>
</evidence>
<comment type="similarity">
    <text evidence="1">Belongs to the actin family.</text>
</comment>
<dbReference type="EMBL" id="SPRH01000002">
    <property type="protein sequence ID" value="TIC04756.1"/>
    <property type="molecule type" value="Genomic_DNA"/>
</dbReference>
<dbReference type="EMBL" id="SPRW01000005">
    <property type="protein sequence ID" value="TIC69909.1"/>
    <property type="molecule type" value="Genomic_DNA"/>
</dbReference>
<dbReference type="Proteomes" id="UP000307169">
    <property type="component" value="Unassembled WGS sequence"/>
</dbReference>
<dbReference type="Gene3D" id="3.30.420.40">
    <property type="match status" value="3"/>
</dbReference>
<accession>A0A4T0P3R4</accession>
<dbReference type="Pfam" id="PF00022">
    <property type="entry name" value="Actin"/>
    <property type="match status" value="1"/>
</dbReference>
<organism evidence="2 4">
    <name type="scientific">Wallemia mellicola</name>
    <dbReference type="NCBI Taxonomy" id="1708541"/>
    <lineage>
        <taxon>Eukaryota</taxon>
        <taxon>Fungi</taxon>
        <taxon>Dikarya</taxon>
        <taxon>Basidiomycota</taxon>
        <taxon>Wallemiomycotina</taxon>
        <taxon>Wallemiomycetes</taxon>
        <taxon>Wallemiales</taxon>
        <taxon>Wallemiaceae</taxon>
        <taxon>Wallemia</taxon>
    </lineage>
</organism>
<dbReference type="AlphaFoldDB" id="A0A4T0P3R4"/>
<dbReference type="Proteomes" id="UP000309601">
    <property type="component" value="Unassembled WGS sequence"/>
</dbReference>
<dbReference type="PANTHER" id="PTHR11937">
    <property type="entry name" value="ACTIN"/>
    <property type="match status" value="1"/>
</dbReference>
<reference evidence="4 5" key="1">
    <citation type="submission" date="2019-03" db="EMBL/GenBank/DDBJ databases">
        <title>Sequencing 25 genomes of Wallemia mellicola.</title>
        <authorList>
            <person name="Gostincar C."/>
        </authorList>
    </citation>
    <scope>NUCLEOTIDE SEQUENCE [LARGE SCALE GENOMIC DNA]</scope>
    <source>
        <strain evidence="2 4">EXF-1262</strain>
        <strain evidence="3 5">EXF-1274</strain>
    </source>
</reference>
<dbReference type="InterPro" id="IPR043129">
    <property type="entry name" value="ATPase_NBD"/>
</dbReference>